<evidence type="ECO:0000256" key="1">
    <source>
        <dbReference type="SAM" id="Phobius"/>
    </source>
</evidence>
<feature type="non-terminal residue" evidence="2">
    <location>
        <position position="258"/>
    </location>
</feature>
<sequence>MAKKRKEKTDEEEIDFKLPKFDEEKFLKKERRNIKTLFISSLLGFIIALISFSFWTLLSGSELRWELVLLLGVFNASWLKYLFTRLNIDLTDFGRKGWFGSYAIYFFTWLVVLIILVNPPFYDDEAPHVEMAILPGMQEIGGTVVIAAHIIDNVGVEKSGIEFTLTDPNGTTYTPEFTFVDSIFRYIYENSDNLLGECAFTLKVTDVNGQITETNGVFEYSNDALSITSSRFDDIRSGDAIVIKTDEKISNENFRVYY</sequence>
<feature type="transmembrane region" description="Helical" evidence="1">
    <location>
        <begin position="37"/>
        <end position="57"/>
    </location>
</feature>
<dbReference type="AlphaFoldDB" id="X1DRG6"/>
<proteinExistence type="predicted"/>
<organism evidence="2">
    <name type="scientific">marine sediment metagenome</name>
    <dbReference type="NCBI Taxonomy" id="412755"/>
    <lineage>
        <taxon>unclassified sequences</taxon>
        <taxon>metagenomes</taxon>
        <taxon>ecological metagenomes</taxon>
    </lineage>
</organism>
<keyword evidence="1" id="KW-0472">Membrane</keyword>
<dbReference type="InterPro" id="IPR043941">
    <property type="entry name" value="EMC6-arch"/>
</dbReference>
<dbReference type="Pfam" id="PF19094">
    <property type="entry name" value="EMC6_arch"/>
    <property type="match status" value="1"/>
</dbReference>
<name>X1DRG6_9ZZZZ</name>
<reference evidence="2" key="1">
    <citation type="journal article" date="2014" name="Front. Microbiol.">
        <title>High frequency of phylogenetically diverse reductive dehalogenase-homologous genes in deep subseafloor sedimentary metagenomes.</title>
        <authorList>
            <person name="Kawai M."/>
            <person name="Futagami T."/>
            <person name="Toyoda A."/>
            <person name="Takaki Y."/>
            <person name="Nishi S."/>
            <person name="Hori S."/>
            <person name="Arai W."/>
            <person name="Tsubouchi T."/>
            <person name="Morono Y."/>
            <person name="Uchiyama I."/>
            <person name="Ito T."/>
            <person name="Fujiyama A."/>
            <person name="Inagaki F."/>
            <person name="Takami H."/>
        </authorList>
    </citation>
    <scope>NUCLEOTIDE SEQUENCE</scope>
    <source>
        <strain evidence="2">Expedition CK06-06</strain>
    </source>
</reference>
<keyword evidence="1" id="KW-1133">Transmembrane helix</keyword>
<comment type="caution">
    <text evidence="2">The sequence shown here is derived from an EMBL/GenBank/DDBJ whole genome shotgun (WGS) entry which is preliminary data.</text>
</comment>
<accession>X1DRG6</accession>
<feature type="transmembrane region" description="Helical" evidence="1">
    <location>
        <begin position="103"/>
        <end position="122"/>
    </location>
</feature>
<dbReference type="EMBL" id="BART01021331">
    <property type="protein sequence ID" value="GAG98971.1"/>
    <property type="molecule type" value="Genomic_DNA"/>
</dbReference>
<gene>
    <name evidence="2" type="ORF">S01H4_39388</name>
</gene>
<feature type="transmembrane region" description="Helical" evidence="1">
    <location>
        <begin position="63"/>
        <end position="83"/>
    </location>
</feature>
<evidence type="ECO:0000313" key="2">
    <source>
        <dbReference type="EMBL" id="GAG98971.1"/>
    </source>
</evidence>
<keyword evidence="1" id="KW-0812">Transmembrane</keyword>
<protein>
    <submittedName>
        <fullName evidence="2">Uncharacterized protein</fullName>
    </submittedName>
</protein>